<dbReference type="Proteomes" id="UP000433181">
    <property type="component" value="Unassembled WGS sequence"/>
</dbReference>
<evidence type="ECO:0000256" key="1">
    <source>
        <dbReference type="SAM" id="Coils"/>
    </source>
</evidence>
<name>A0A6I2UG02_9FIRM</name>
<keyword evidence="1" id="KW-0175">Coiled coil</keyword>
<feature type="transmembrane region" description="Helical" evidence="2">
    <location>
        <begin position="35"/>
        <end position="58"/>
    </location>
</feature>
<protein>
    <submittedName>
        <fullName evidence="3">Uncharacterized protein</fullName>
    </submittedName>
</protein>
<gene>
    <name evidence="3" type="ORF">FYJ84_05970</name>
</gene>
<organism evidence="3 4">
    <name type="scientific">Anaerovibrio slackiae</name>
    <dbReference type="NCBI Taxonomy" id="2652309"/>
    <lineage>
        <taxon>Bacteria</taxon>
        <taxon>Bacillati</taxon>
        <taxon>Bacillota</taxon>
        <taxon>Negativicutes</taxon>
        <taxon>Selenomonadales</taxon>
        <taxon>Selenomonadaceae</taxon>
        <taxon>Anaerovibrio</taxon>
    </lineage>
</organism>
<keyword evidence="2" id="KW-0472">Membrane</keyword>
<keyword evidence="2" id="KW-0812">Transmembrane</keyword>
<feature type="coiled-coil region" evidence="1">
    <location>
        <begin position="139"/>
        <end position="166"/>
    </location>
</feature>
<keyword evidence="2" id="KW-1133">Transmembrane helix</keyword>
<sequence>MSDELLLICMGCHLLLTGAVYLAVAMKADRRQALAEAGIVLLLPGAGVLAVGITRLLYSLRFMQNRIDPHKLMNRNNVFTNLISYDENVIPLHDTFLVEDVQIKRKVFLDAVKQNVLDNPKVLRMATYDTDREIAYYAVSMISGHIEELEGQLAELESELRQEAVPEKVREYAGLLADYLSQDFVDALTKKEKGRIYVEVLARLLQEEPENDEYMQAKINQEIFLEDYGEAERDCHSFQQAFPDREEPYILYMKLYHAMRQPELMEKKLAELKGSRARLSPDALRILRYWGGAFREGL</sequence>
<keyword evidence="4" id="KW-1185">Reference proteome</keyword>
<dbReference type="EMBL" id="VUNR01000009">
    <property type="protein sequence ID" value="MSU08530.1"/>
    <property type="molecule type" value="Genomic_DNA"/>
</dbReference>
<proteinExistence type="predicted"/>
<dbReference type="GeneID" id="96778459"/>
<evidence type="ECO:0000313" key="3">
    <source>
        <dbReference type="EMBL" id="MSU08530.1"/>
    </source>
</evidence>
<accession>A0A6I2UG02</accession>
<evidence type="ECO:0000256" key="2">
    <source>
        <dbReference type="SAM" id="Phobius"/>
    </source>
</evidence>
<dbReference type="RefSeq" id="WP_154406698.1">
    <property type="nucleotide sequence ID" value="NZ_VUNR01000009.1"/>
</dbReference>
<dbReference type="AlphaFoldDB" id="A0A6I2UG02"/>
<reference evidence="3 4" key="1">
    <citation type="submission" date="2019-08" db="EMBL/GenBank/DDBJ databases">
        <title>In-depth cultivation of the pig gut microbiome towards novel bacterial diversity and tailored functional studies.</title>
        <authorList>
            <person name="Wylensek D."/>
            <person name="Hitch T.C.A."/>
            <person name="Clavel T."/>
        </authorList>
    </citation>
    <scope>NUCLEOTIDE SEQUENCE [LARGE SCALE GENOMIC DNA]</scope>
    <source>
        <strain evidence="3 4">WCA-693-APC-5D-A</strain>
    </source>
</reference>
<comment type="caution">
    <text evidence="3">The sequence shown here is derived from an EMBL/GenBank/DDBJ whole genome shotgun (WGS) entry which is preliminary data.</text>
</comment>
<evidence type="ECO:0000313" key="4">
    <source>
        <dbReference type="Proteomes" id="UP000433181"/>
    </source>
</evidence>